<organism evidence="1 2">
    <name type="scientific">Rhododendron molle</name>
    <name type="common">Chinese azalea</name>
    <name type="synonym">Azalea mollis</name>
    <dbReference type="NCBI Taxonomy" id="49168"/>
    <lineage>
        <taxon>Eukaryota</taxon>
        <taxon>Viridiplantae</taxon>
        <taxon>Streptophyta</taxon>
        <taxon>Embryophyta</taxon>
        <taxon>Tracheophyta</taxon>
        <taxon>Spermatophyta</taxon>
        <taxon>Magnoliopsida</taxon>
        <taxon>eudicotyledons</taxon>
        <taxon>Gunneridae</taxon>
        <taxon>Pentapetalae</taxon>
        <taxon>asterids</taxon>
        <taxon>Ericales</taxon>
        <taxon>Ericaceae</taxon>
        <taxon>Ericoideae</taxon>
        <taxon>Rhodoreae</taxon>
        <taxon>Rhododendron</taxon>
    </lineage>
</organism>
<evidence type="ECO:0000313" key="2">
    <source>
        <dbReference type="Proteomes" id="UP001062846"/>
    </source>
</evidence>
<reference evidence="1" key="1">
    <citation type="submission" date="2022-02" db="EMBL/GenBank/DDBJ databases">
        <title>Plant Genome Project.</title>
        <authorList>
            <person name="Zhang R.-G."/>
        </authorList>
    </citation>
    <scope>NUCLEOTIDE SEQUENCE</scope>
    <source>
        <strain evidence="1">AT1</strain>
    </source>
</reference>
<gene>
    <name evidence="1" type="ORF">RHMOL_Rhmol13G0035300</name>
</gene>
<keyword evidence="2" id="KW-1185">Reference proteome</keyword>
<name>A0ACC0L337_RHOML</name>
<proteinExistence type="predicted"/>
<protein>
    <submittedName>
        <fullName evidence="1">Uncharacterized protein</fullName>
    </submittedName>
</protein>
<comment type="caution">
    <text evidence="1">The sequence shown here is derived from an EMBL/GenBank/DDBJ whole genome shotgun (WGS) entry which is preliminary data.</text>
</comment>
<accession>A0ACC0L337</accession>
<dbReference type="Proteomes" id="UP001062846">
    <property type="component" value="Chromosome 13"/>
</dbReference>
<sequence>MDEKLEERIHPFSKRRNGQVTSPLLLPFPLSRCGSSHACRDDKGTGQEGVLRQLCFLIRGRLRKGLQKLLQGPPSPSIHSSSLLSQMRLQILVLPGRG</sequence>
<dbReference type="EMBL" id="CM046400">
    <property type="protein sequence ID" value="KAI8522931.1"/>
    <property type="molecule type" value="Genomic_DNA"/>
</dbReference>
<evidence type="ECO:0000313" key="1">
    <source>
        <dbReference type="EMBL" id="KAI8522931.1"/>
    </source>
</evidence>